<feature type="chain" id="PRO_5036710159" description="Lipoprotein" evidence="2">
    <location>
        <begin position="22"/>
        <end position="325"/>
    </location>
</feature>
<protein>
    <recommendedName>
        <fullName evidence="5">Lipoprotein</fullName>
    </recommendedName>
</protein>
<gene>
    <name evidence="3" type="ordered locus">Cpin_5992</name>
</gene>
<proteinExistence type="predicted"/>
<reference evidence="3 4" key="2">
    <citation type="journal article" date="2010" name="Stand. Genomic Sci.">
        <title>Complete genome sequence of Chitinophaga pinensis type strain (UQM 2034).</title>
        <authorList>
            <person name="Glavina Del Rio T."/>
            <person name="Abt B."/>
            <person name="Spring S."/>
            <person name="Lapidus A."/>
            <person name="Nolan M."/>
            <person name="Tice H."/>
            <person name="Copeland A."/>
            <person name="Cheng J.F."/>
            <person name="Chen F."/>
            <person name="Bruce D."/>
            <person name="Goodwin L."/>
            <person name="Pitluck S."/>
            <person name="Ivanova N."/>
            <person name="Mavromatis K."/>
            <person name="Mikhailova N."/>
            <person name="Pati A."/>
            <person name="Chen A."/>
            <person name="Palaniappan K."/>
            <person name="Land M."/>
            <person name="Hauser L."/>
            <person name="Chang Y.J."/>
            <person name="Jeffries C.D."/>
            <person name="Chain P."/>
            <person name="Saunders E."/>
            <person name="Detter J.C."/>
            <person name="Brettin T."/>
            <person name="Rohde M."/>
            <person name="Goker M."/>
            <person name="Bristow J."/>
            <person name="Eisen J.A."/>
            <person name="Markowitz V."/>
            <person name="Hugenholtz P."/>
            <person name="Kyrpides N.C."/>
            <person name="Klenk H.P."/>
            <person name="Lucas S."/>
        </authorList>
    </citation>
    <scope>NUCLEOTIDE SEQUENCE [LARGE SCALE GENOMIC DNA]</scope>
    <source>
        <strain evidence="4">ATCC 43595 / DSM 2588 / LMG 13176 / NBRC 15968 / NCIMB 11800 / UQM 2034</strain>
    </source>
</reference>
<sequence>MKFVKLGSVLLIMSCITLLTACKKDDKPSPGQTNPPGETPDDTTPKVNLLTKVQYFKPLSDTAANPEKAPLYLDSLIYNEKKELVKIIEGSFSNPSRIDTFIYNDAGKLSTVLLGINNPEPTFSFNLQYINNRLDSIIIIEHVSMMGTGRNQLKVTYDTNDKVASVTSSFGSLHPSLLFIHTVKYTRESSGSVKSIALQLEYKEGGTNITRRTITPSTDVSPANASLNAMPEGYRLLMAQREDMTLCPMIGGQALFNFLSPDDKMFGNGTIRADYITNIESSEDFTYTSPAVFNTDNTIRTFQYIESGSRGVNEVYGIRFHYNKQ</sequence>
<dbReference type="OrthoDB" id="638718at2"/>
<dbReference type="PROSITE" id="PS51257">
    <property type="entry name" value="PROKAR_LIPOPROTEIN"/>
    <property type="match status" value="1"/>
</dbReference>
<organism evidence="3 4">
    <name type="scientific">Chitinophaga pinensis (strain ATCC 43595 / DSM 2588 / LMG 13176 / NBRC 15968 / NCIMB 11800 / UQM 2034)</name>
    <dbReference type="NCBI Taxonomy" id="485918"/>
    <lineage>
        <taxon>Bacteria</taxon>
        <taxon>Pseudomonadati</taxon>
        <taxon>Bacteroidota</taxon>
        <taxon>Chitinophagia</taxon>
        <taxon>Chitinophagales</taxon>
        <taxon>Chitinophagaceae</taxon>
        <taxon>Chitinophaga</taxon>
    </lineage>
</organism>
<evidence type="ECO:0000313" key="3">
    <source>
        <dbReference type="EMBL" id="ACU63406.1"/>
    </source>
</evidence>
<dbReference type="RefSeq" id="WP_012793571.1">
    <property type="nucleotide sequence ID" value="NC_013132.1"/>
</dbReference>
<name>A0A979G9T2_CHIPD</name>
<evidence type="ECO:0000256" key="1">
    <source>
        <dbReference type="SAM" id="MobiDB-lite"/>
    </source>
</evidence>
<dbReference type="KEGG" id="cpi:Cpin_5992"/>
<reference evidence="4" key="1">
    <citation type="submission" date="2009-08" db="EMBL/GenBank/DDBJ databases">
        <title>The complete genome of Chitinophaga pinensis DSM 2588.</title>
        <authorList>
            <consortium name="US DOE Joint Genome Institute (JGI-PGF)"/>
            <person name="Lucas S."/>
            <person name="Copeland A."/>
            <person name="Lapidus A."/>
            <person name="Glavina del Rio T."/>
            <person name="Dalin E."/>
            <person name="Tice H."/>
            <person name="Bruce D."/>
            <person name="Goodwin L."/>
            <person name="Pitluck S."/>
            <person name="Kyrpides N."/>
            <person name="Mavromatis K."/>
            <person name="Ivanova N."/>
            <person name="Mikhailova N."/>
            <person name="Sims D."/>
            <person name="Meinche L."/>
            <person name="Brettin T."/>
            <person name="Detter J.C."/>
            <person name="Han C."/>
            <person name="Larimer F."/>
            <person name="Land M."/>
            <person name="Hauser L."/>
            <person name="Markowitz V."/>
            <person name="Cheng J.-F."/>
            <person name="Hugenholtz P."/>
            <person name="Woyke T."/>
            <person name="Wu D."/>
            <person name="Spring S."/>
            <person name="Klenk H.-P."/>
            <person name="Eisen J.A."/>
        </authorList>
    </citation>
    <scope>NUCLEOTIDE SEQUENCE [LARGE SCALE GENOMIC DNA]</scope>
    <source>
        <strain evidence="4">ATCC 43595 / DSM 2588 / LMG 13176 / NBRC 15968 / NCIMB 11800 / UQM 2034</strain>
    </source>
</reference>
<evidence type="ECO:0000313" key="4">
    <source>
        <dbReference type="Proteomes" id="UP000002215"/>
    </source>
</evidence>
<evidence type="ECO:0000256" key="2">
    <source>
        <dbReference type="SAM" id="SignalP"/>
    </source>
</evidence>
<dbReference type="EMBL" id="CP001699">
    <property type="protein sequence ID" value="ACU63406.1"/>
    <property type="molecule type" value="Genomic_DNA"/>
</dbReference>
<feature type="region of interest" description="Disordered" evidence="1">
    <location>
        <begin position="25"/>
        <end position="45"/>
    </location>
</feature>
<feature type="signal peptide" evidence="2">
    <location>
        <begin position="1"/>
        <end position="21"/>
    </location>
</feature>
<keyword evidence="2" id="KW-0732">Signal</keyword>
<evidence type="ECO:0008006" key="5">
    <source>
        <dbReference type="Google" id="ProtNLM"/>
    </source>
</evidence>
<accession>A0A979G9T2</accession>
<dbReference type="AlphaFoldDB" id="A0A979G9T2"/>
<dbReference type="Proteomes" id="UP000002215">
    <property type="component" value="Chromosome"/>
</dbReference>